<reference evidence="2 3" key="1">
    <citation type="submission" date="2021-06" db="EMBL/GenBank/DDBJ databases">
        <title>Caerostris extrusa draft genome.</title>
        <authorList>
            <person name="Kono N."/>
            <person name="Arakawa K."/>
        </authorList>
    </citation>
    <scope>NUCLEOTIDE SEQUENCE [LARGE SCALE GENOMIC DNA]</scope>
</reference>
<proteinExistence type="predicted"/>
<protein>
    <submittedName>
        <fullName evidence="2">Uncharacterized protein</fullName>
    </submittedName>
</protein>
<sequence>MNMIIINFDTRSIREKKKKKPNDFEGPFCAGIVCETSATCRTGGGGEFFQPMEESGRAHTAEDGTDGGRGFDAHVLRIRNRPLLPPTAPSRRTRRCFPKDPPLNFRPRI</sequence>
<name>A0AAV4WJB5_CAEEX</name>
<accession>A0AAV4WJB5</accession>
<evidence type="ECO:0000313" key="3">
    <source>
        <dbReference type="Proteomes" id="UP001054945"/>
    </source>
</evidence>
<gene>
    <name evidence="2" type="ORF">CEXT_92531</name>
</gene>
<dbReference type="Proteomes" id="UP001054945">
    <property type="component" value="Unassembled WGS sequence"/>
</dbReference>
<dbReference type="EMBL" id="BPLR01016186">
    <property type="protein sequence ID" value="GIY81959.1"/>
    <property type="molecule type" value="Genomic_DNA"/>
</dbReference>
<dbReference type="AlphaFoldDB" id="A0AAV4WJB5"/>
<keyword evidence="3" id="KW-1185">Reference proteome</keyword>
<comment type="caution">
    <text evidence="2">The sequence shown here is derived from an EMBL/GenBank/DDBJ whole genome shotgun (WGS) entry which is preliminary data.</text>
</comment>
<feature type="region of interest" description="Disordered" evidence="1">
    <location>
        <begin position="45"/>
        <end position="109"/>
    </location>
</feature>
<organism evidence="2 3">
    <name type="scientific">Caerostris extrusa</name>
    <name type="common">Bark spider</name>
    <name type="synonym">Caerostris bankana</name>
    <dbReference type="NCBI Taxonomy" id="172846"/>
    <lineage>
        <taxon>Eukaryota</taxon>
        <taxon>Metazoa</taxon>
        <taxon>Ecdysozoa</taxon>
        <taxon>Arthropoda</taxon>
        <taxon>Chelicerata</taxon>
        <taxon>Arachnida</taxon>
        <taxon>Araneae</taxon>
        <taxon>Araneomorphae</taxon>
        <taxon>Entelegynae</taxon>
        <taxon>Araneoidea</taxon>
        <taxon>Araneidae</taxon>
        <taxon>Caerostris</taxon>
    </lineage>
</organism>
<evidence type="ECO:0000256" key="1">
    <source>
        <dbReference type="SAM" id="MobiDB-lite"/>
    </source>
</evidence>
<evidence type="ECO:0000313" key="2">
    <source>
        <dbReference type="EMBL" id="GIY81959.1"/>
    </source>
</evidence>